<reference evidence="8" key="1">
    <citation type="journal article" date="2016" name="Environ. Microbiol.">
        <title>The complete genome of a viable archaeum isolated from 123-million-year-old rock salt.</title>
        <authorList>
            <person name="Jaakkola S.T."/>
            <person name="Pfeiffer F."/>
            <person name="Ravantti J.J."/>
            <person name="Guo Q."/>
            <person name="Liu Y."/>
            <person name="Chen X."/>
            <person name="Ma H."/>
            <person name="Yang C."/>
            <person name="Oksanen H.M."/>
            <person name="Bamford D.H."/>
        </authorList>
    </citation>
    <scope>NUCLEOTIDE SEQUENCE</scope>
    <source>
        <strain evidence="8">JI20-1</strain>
    </source>
</reference>
<dbReference type="SMART" id="SM00752">
    <property type="entry name" value="HTTM"/>
    <property type="match status" value="1"/>
</dbReference>
<dbReference type="Pfam" id="PF05090">
    <property type="entry name" value="HTTM"/>
    <property type="match status" value="1"/>
</dbReference>
<feature type="transmembrane region" description="Helical" evidence="5">
    <location>
        <begin position="224"/>
        <end position="241"/>
    </location>
</feature>
<proteinExistence type="predicted"/>
<keyword evidence="3 5" id="KW-1133">Transmembrane helix</keyword>
<dbReference type="InterPro" id="IPR011020">
    <property type="entry name" value="HTTM-like"/>
</dbReference>
<comment type="subcellular location">
    <subcellularLocation>
        <location evidence="1">Endomembrane system</location>
        <topology evidence="1">Multi-pass membrane protein</topology>
    </subcellularLocation>
</comment>
<name>A0A0U5H1B6_9EURY</name>
<feature type="transmembrane region" description="Helical" evidence="5">
    <location>
        <begin position="159"/>
        <end position="181"/>
    </location>
</feature>
<dbReference type="Proteomes" id="UP000066737">
    <property type="component" value="Chromosome I"/>
</dbReference>
<dbReference type="InterPro" id="IPR053934">
    <property type="entry name" value="HTTM_dom"/>
</dbReference>
<gene>
    <name evidence="7" type="ORF">HHUB_2324</name>
</gene>
<dbReference type="PANTHER" id="PTHR39535:SF2">
    <property type="entry name" value="HTTM DOMAIN-CONTAINING PROTEIN"/>
    <property type="match status" value="1"/>
</dbReference>
<keyword evidence="2 5" id="KW-0812">Transmembrane</keyword>
<evidence type="ECO:0000256" key="3">
    <source>
        <dbReference type="ARBA" id="ARBA00022989"/>
    </source>
</evidence>
<accession>A0A0U5H1B6</accession>
<organism evidence="7 8">
    <name type="scientific">Halobacterium hubeiense</name>
    <dbReference type="NCBI Taxonomy" id="1407499"/>
    <lineage>
        <taxon>Archaea</taxon>
        <taxon>Methanobacteriati</taxon>
        <taxon>Methanobacteriota</taxon>
        <taxon>Stenosarchaea group</taxon>
        <taxon>Halobacteria</taxon>
        <taxon>Halobacteriales</taxon>
        <taxon>Halobacteriaceae</taxon>
        <taxon>Halobacterium</taxon>
    </lineage>
</organism>
<evidence type="ECO:0000256" key="1">
    <source>
        <dbReference type="ARBA" id="ARBA00004127"/>
    </source>
</evidence>
<dbReference type="InterPro" id="IPR052964">
    <property type="entry name" value="Sporulation_signal_mat"/>
</dbReference>
<feature type="transmembrane region" description="Helical" evidence="5">
    <location>
        <begin position="20"/>
        <end position="37"/>
    </location>
</feature>
<evidence type="ECO:0000313" key="8">
    <source>
        <dbReference type="Proteomes" id="UP000066737"/>
    </source>
</evidence>
<evidence type="ECO:0000313" key="7">
    <source>
        <dbReference type="EMBL" id="CQH56057.1"/>
    </source>
</evidence>
<dbReference type="AlphaFoldDB" id="A0A0U5H1B6"/>
<protein>
    <submittedName>
        <fullName evidence="7">VKGC domain protein</fullName>
    </submittedName>
</protein>
<dbReference type="PANTHER" id="PTHR39535">
    <property type="entry name" value="SPORULATION-DELAYING PROTEIN SDPB"/>
    <property type="match status" value="1"/>
</dbReference>
<dbReference type="OrthoDB" id="327281at2157"/>
<feature type="domain" description="HTTM-like" evidence="6">
    <location>
        <begin position="12"/>
        <end position="282"/>
    </location>
</feature>
<evidence type="ECO:0000256" key="4">
    <source>
        <dbReference type="ARBA" id="ARBA00023136"/>
    </source>
</evidence>
<dbReference type="RefSeq" id="WP_059056730.1">
    <property type="nucleotide sequence ID" value="NZ_CEML01000011.1"/>
</dbReference>
<keyword evidence="4 5" id="KW-0472">Membrane</keyword>
<feature type="transmembrane region" description="Helical" evidence="5">
    <location>
        <begin position="247"/>
        <end position="275"/>
    </location>
</feature>
<feature type="transmembrane region" description="Helical" evidence="5">
    <location>
        <begin position="77"/>
        <end position="99"/>
    </location>
</feature>
<dbReference type="EMBL" id="LN831302">
    <property type="protein sequence ID" value="CQH56057.1"/>
    <property type="molecule type" value="Genomic_DNA"/>
</dbReference>
<evidence type="ECO:0000259" key="6">
    <source>
        <dbReference type="SMART" id="SM00752"/>
    </source>
</evidence>
<sequence length="487" mass="52445">MTGRLRDAVARRLGVDTRALAAFRVALAAIVLADLALRTRFLRAFYTDAGIYPRSLLFEQYGALARLSVHALSGGPWLQAALFLATAVAALAMLAGYRTTLATLVTGLLVGSLHLRNPLVLNSGDTLLRMLLFWAVFAPLGERWSVDALRAESPPRGRVLGVATTGLLAQVVVVYSVNAVLKLRGDVWLSGEAVRQVLELDMFTVLLGDALAEFPALVVAFDHLWLAALAGSVLLVVLTGWPRAGFAALFAAMHAGMFVSMQLAVFPLVSIAALLPFLPRAVWDRAPGWRAVPGVRDLPLNEYARSIERALPALALPSLPPRVVHLKDRAVPALLAVGLAVLLVWNVATVAPADVPEVGPVDDQPEPRWSMFAPTPLATDLWVVAPATLDDGSSVDAFHGGPVTWDEPPDVAGSYPSSRWRKYTANVRRLDDLAVSNAFADYLCTRWNDSHDTDLTSVEVFVVEQPVNLDGPDPTERVELAAKNCSA</sequence>
<dbReference type="KEGG" id="hhb:Hhub_2324"/>
<dbReference type="STRING" id="1407499.HHUB_2324"/>
<evidence type="ECO:0000256" key="2">
    <source>
        <dbReference type="ARBA" id="ARBA00022692"/>
    </source>
</evidence>
<keyword evidence="8" id="KW-1185">Reference proteome</keyword>
<dbReference type="GeneID" id="91109776"/>
<evidence type="ECO:0000256" key="5">
    <source>
        <dbReference type="SAM" id="Phobius"/>
    </source>
</evidence>
<dbReference type="GO" id="GO:0012505">
    <property type="term" value="C:endomembrane system"/>
    <property type="evidence" value="ECO:0007669"/>
    <property type="project" value="UniProtKB-SubCell"/>
</dbReference>